<reference evidence="7 8" key="1">
    <citation type="journal article" date="2017" name="Int. J. Syst. Evol. Microbiol.">
        <title>Solibacillus kalamii sp. nov., isolated from a high-efficiency particulate arrestance filter system used in the International Space Station.</title>
        <authorList>
            <person name="Checinska Sielaff A."/>
            <person name="Kumar R.M."/>
            <person name="Pal D."/>
            <person name="Mayilraj S."/>
            <person name="Venkateswaran K."/>
        </authorList>
    </citation>
    <scope>NUCLEOTIDE SEQUENCE [LARGE SCALE GENOMIC DNA]</scope>
    <source>
        <strain evidence="7 8">ISSFR-015</strain>
    </source>
</reference>
<comment type="caution">
    <text evidence="7">The sequence shown here is derived from an EMBL/GenBank/DDBJ whole genome shotgun (WGS) entry which is preliminary data.</text>
</comment>
<dbReference type="Gene3D" id="3.40.1710.10">
    <property type="entry name" value="abc type-2 transporter like domain"/>
    <property type="match status" value="1"/>
</dbReference>
<feature type="transmembrane region" description="Helical" evidence="5">
    <location>
        <begin position="267"/>
        <end position="291"/>
    </location>
</feature>
<evidence type="ECO:0000256" key="1">
    <source>
        <dbReference type="ARBA" id="ARBA00004141"/>
    </source>
</evidence>
<evidence type="ECO:0000256" key="3">
    <source>
        <dbReference type="ARBA" id="ARBA00022989"/>
    </source>
</evidence>
<dbReference type="Pfam" id="PF12698">
    <property type="entry name" value="ABC2_membrane_3"/>
    <property type="match status" value="1"/>
</dbReference>
<dbReference type="Proteomes" id="UP000196594">
    <property type="component" value="Unassembled WGS sequence"/>
</dbReference>
<protein>
    <recommendedName>
        <fullName evidence="6">ABC-2 type transporter transmembrane domain-containing protein</fullName>
    </recommendedName>
</protein>
<keyword evidence="4 5" id="KW-0472">Membrane</keyword>
<feature type="transmembrane region" description="Helical" evidence="5">
    <location>
        <begin position="356"/>
        <end position="378"/>
    </location>
</feature>
<evidence type="ECO:0000256" key="2">
    <source>
        <dbReference type="ARBA" id="ARBA00022692"/>
    </source>
</evidence>
<evidence type="ECO:0000256" key="4">
    <source>
        <dbReference type="ARBA" id="ARBA00023136"/>
    </source>
</evidence>
<evidence type="ECO:0000259" key="6">
    <source>
        <dbReference type="Pfam" id="PF12698"/>
    </source>
</evidence>
<evidence type="ECO:0000256" key="5">
    <source>
        <dbReference type="SAM" id="Phobius"/>
    </source>
</evidence>
<dbReference type="InterPro" id="IPR013525">
    <property type="entry name" value="ABC2_TM"/>
</dbReference>
<evidence type="ECO:0000313" key="8">
    <source>
        <dbReference type="Proteomes" id="UP000196594"/>
    </source>
</evidence>
<keyword evidence="8" id="KW-1185">Reference proteome</keyword>
<gene>
    <name evidence="7" type="ORF">CBM15_12605</name>
</gene>
<comment type="subcellular location">
    <subcellularLocation>
        <location evidence="1">Membrane</location>
        <topology evidence="1">Multi-pass membrane protein</topology>
    </subcellularLocation>
</comment>
<name>A0ABX3ZFY4_9BACL</name>
<organism evidence="7 8">
    <name type="scientific">Solibacillus kalamii</name>
    <dbReference type="NCBI Taxonomy" id="1748298"/>
    <lineage>
        <taxon>Bacteria</taxon>
        <taxon>Bacillati</taxon>
        <taxon>Bacillota</taxon>
        <taxon>Bacilli</taxon>
        <taxon>Bacillales</taxon>
        <taxon>Caryophanaceae</taxon>
        <taxon>Solibacillus</taxon>
    </lineage>
</organism>
<evidence type="ECO:0000313" key="7">
    <source>
        <dbReference type="EMBL" id="OUZ38586.1"/>
    </source>
</evidence>
<feature type="domain" description="ABC-2 type transporter transmembrane" evidence="6">
    <location>
        <begin position="20"/>
        <end position="372"/>
    </location>
</feature>
<proteinExistence type="predicted"/>
<feature type="transmembrane region" description="Helical" evidence="5">
    <location>
        <begin position="222"/>
        <end position="247"/>
    </location>
</feature>
<keyword evidence="2 5" id="KW-0812">Transmembrane</keyword>
<dbReference type="PANTHER" id="PTHR43471">
    <property type="entry name" value="ABC TRANSPORTER PERMEASE"/>
    <property type="match status" value="1"/>
</dbReference>
<dbReference type="PANTHER" id="PTHR43471:SF3">
    <property type="entry name" value="ABC TRANSPORTER PERMEASE PROTEIN NATB"/>
    <property type="match status" value="1"/>
</dbReference>
<sequence length="385" mass="42343">MKMLNIFKKELKDTFRDQRTLILTVFLPLVLMSALVFFYEKMMAPEEDIQLHVVTEKEQLEFVKGLLDGKENLQLRAVDDVEATIKEGEAVAGLVLTGDFEKQIAAGNAATVQILGDEYSENSYIAMSAIEMALTQYSQAIVSERLGQQNVETSILTPFTVNKVQVIEGDQSVQMMSFLIPMMLVIAVGVGISSSAADFIAGEKERRTMEALLMTPVNRSSFLLGKWLTLVILATVTGILTLGIVFIEIYFFTEQLKSGLTMEGNVWLIGTVALLIIISFAALMASALLLTSIFGKTVKEAQSYGTPIIMVGILPALFITSVGLNELTTTHFLVPILNVFATFKELFVGIIDIEHVFLTLGVNIALALVILTVGRILFAKDKWVL</sequence>
<dbReference type="EMBL" id="NHNT01000008">
    <property type="protein sequence ID" value="OUZ38586.1"/>
    <property type="molecule type" value="Genomic_DNA"/>
</dbReference>
<feature type="transmembrane region" description="Helical" evidence="5">
    <location>
        <begin position="303"/>
        <end position="324"/>
    </location>
</feature>
<keyword evidence="3 5" id="KW-1133">Transmembrane helix</keyword>
<feature type="transmembrane region" description="Helical" evidence="5">
    <location>
        <begin position="178"/>
        <end position="201"/>
    </location>
</feature>
<accession>A0ABX3ZFY4</accession>
<feature type="transmembrane region" description="Helical" evidence="5">
    <location>
        <begin position="21"/>
        <end position="39"/>
    </location>
</feature>